<dbReference type="InterPro" id="IPR031107">
    <property type="entry name" value="Small_HSP"/>
</dbReference>
<name>A0ABX9KI85_9FUSO</name>
<dbReference type="PROSITE" id="PS01031">
    <property type="entry name" value="SHSP"/>
    <property type="match status" value="1"/>
</dbReference>
<evidence type="ECO:0000256" key="2">
    <source>
        <dbReference type="RuleBase" id="RU003616"/>
    </source>
</evidence>
<dbReference type="EMBL" id="QUAJ01000008">
    <property type="protein sequence ID" value="REI41730.1"/>
    <property type="molecule type" value="Genomic_DNA"/>
</dbReference>
<dbReference type="InterPro" id="IPR008978">
    <property type="entry name" value="HSP20-like_chaperone"/>
</dbReference>
<gene>
    <name evidence="4" type="ORF">DYH56_06190</name>
</gene>
<dbReference type="PANTHER" id="PTHR11527">
    <property type="entry name" value="HEAT-SHOCK PROTEIN 20 FAMILY MEMBER"/>
    <property type="match status" value="1"/>
</dbReference>
<accession>A0ABX9KI85</accession>
<dbReference type="InterPro" id="IPR002068">
    <property type="entry name" value="A-crystallin/Hsp20_dom"/>
</dbReference>
<sequence length="142" mass="16758">MSNLVKKHDFFYPNVFGNLFEDDIFTDRLLHKRIMPPINVSENEENYQVDLSIPGIKKENIKITCKGRVLTISYEQENSDEYKEKNYHRREFKSQSFTKSFTVPKDVNLEKISSEHKNGILAILLPKFEVIKEENSMDIEIK</sequence>
<evidence type="ECO:0000313" key="5">
    <source>
        <dbReference type="Proteomes" id="UP000263486"/>
    </source>
</evidence>
<evidence type="ECO:0000256" key="1">
    <source>
        <dbReference type="PROSITE-ProRule" id="PRU00285"/>
    </source>
</evidence>
<keyword evidence="5" id="KW-1185">Reference proteome</keyword>
<protein>
    <submittedName>
        <fullName evidence="4">Hsp20/alpha crystallin family protein</fullName>
    </submittedName>
</protein>
<evidence type="ECO:0000313" key="4">
    <source>
        <dbReference type="EMBL" id="REI41730.1"/>
    </source>
</evidence>
<dbReference type="Pfam" id="PF00011">
    <property type="entry name" value="HSP20"/>
    <property type="match status" value="1"/>
</dbReference>
<dbReference type="RefSeq" id="WP_114641998.1">
    <property type="nucleotide sequence ID" value="NZ_JAACIO010000008.1"/>
</dbReference>
<comment type="caution">
    <text evidence="4">The sequence shown here is derived from an EMBL/GenBank/DDBJ whole genome shotgun (WGS) entry which is preliminary data.</text>
</comment>
<dbReference type="Proteomes" id="UP000263486">
    <property type="component" value="Unassembled WGS sequence"/>
</dbReference>
<feature type="domain" description="SHSP" evidence="3">
    <location>
        <begin position="29"/>
        <end position="142"/>
    </location>
</feature>
<dbReference type="CDD" id="cd06464">
    <property type="entry name" value="ACD_sHsps-like"/>
    <property type="match status" value="1"/>
</dbReference>
<comment type="similarity">
    <text evidence="1 2">Belongs to the small heat shock protein (HSP20) family.</text>
</comment>
<evidence type="ECO:0000259" key="3">
    <source>
        <dbReference type="PROSITE" id="PS01031"/>
    </source>
</evidence>
<dbReference type="Gene3D" id="2.60.40.790">
    <property type="match status" value="1"/>
</dbReference>
<dbReference type="SUPFAM" id="SSF49764">
    <property type="entry name" value="HSP20-like chaperones"/>
    <property type="match status" value="1"/>
</dbReference>
<proteinExistence type="inferred from homology"/>
<organism evidence="4 5">
    <name type="scientific">Psychrilyobacter piezotolerans</name>
    <dbReference type="NCBI Taxonomy" id="2293438"/>
    <lineage>
        <taxon>Bacteria</taxon>
        <taxon>Fusobacteriati</taxon>
        <taxon>Fusobacteriota</taxon>
        <taxon>Fusobacteriia</taxon>
        <taxon>Fusobacteriales</taxon>
        <taxon>Fusobacteriaceae</taxon>
        <taxon>Psychrilyobacter</taxon>
    </lineage>
</organism>
<reference evidence="4 5" key="1">
    <citation type="submission" date="2018-08" db="EMBL/GenBank/DDBJ databases">
        <title>Draft genome sequence of Psychrilyobacter sp. strain SD5 isolated from Black Sea water.</title>
        <authorList>
            <person name="Yadav S."/>
            <person name="Villanueva L."/>
            <person name="Damste J.S.S."/>
        </authorList>
    </citation>
    <scope>NUCLEOTIDE SEQUENCE [LARGE SCALE GENOMIC DNA]</scope>
    <source>
        <strain evidence="4 5">SD5</strain>
    </source>
</reference>